<dbReference type="SMART" id="SM00350">
    <property type="entry name" value="MCM"/>
    <property type="match status" value="1"/>
</dbReference>
<dbReference type="SMART" id="SM00305">
    <property type="entry name" value="HintC"/>
    <property type="match status" value="1"/>
</dbReference>
<dbReference type="InterPro" id="IPR027417">
    <property type="entry name" value="P-loop_NTPase"/>
</dbReference>
<dbReference type="Gene3D" id="3.30.1640.10">
    <property type="entry name" value="mini-chromosome maintenance (MCM) complex, chain A, domain 1"/>
    <property type="match status" value="1"/>
</dbReference>
<dbReference type="PROSITE" id="PS50819">
    <property type="entry name" value="INTEIN_ENDONUCLEASE"/>
    <property type="match status" value="1"/>
</dbReference>
<keyword evidence="6" id="KW-0347">Helicase</keyword>
<evidence type="ECO:0000256" key="5">
    <source>
        <dbReference type="ARBA" id="ARBA00022801"/>
    </source>
</evidence>
<reference evidence="14 15" key="1">
    <citation type="journal article" date="2019" name="Nat. Microbiol.">
        <title>Wide diversity of methane and short-chain alkane metabolisms in uncultured archaea.</title>
        <authorList>
            <person name="Borrel G."/>
            <person name="Adam P.S."/>
            <person name="McKay L.J."/>
            <person name="Chen L.X."/>
            <person name="Sierra-Garcia I.N."/>
            <person name="Sieber C.M."/>
            <person name="Letourneur Q."/>
            <person name="Ghozlane A."/>
            <person name="Andersen G.L."/>
            <person name="Li W.J."/>
            <person name="Hallam S.J."/>
            <person name="Muyzer G."/>
            <person name="de Oliveira V.M."/>
            <person name="Inskeep W.P."/>
            <person name="Banfield J.F."/>
            <person name="Gribaldo S."/>
        </authorList>
    </citation>
    <scope>NUCLEOTIDE SEQUENCE [LARGE SCALE GENOMIC DNA]</scope>
    <source>
        <strain evidence="14">NM4</strain>
    </source>
</reference>
<dbReference type="PROSITE" id="PS50817">
    <property type="entry name" value="INTEIN_N_TER"/>
    <property type="match status" value="1"/>
</dbReference>
<dbReference type="EC" id="3.6.4.12" evidence="2"/>
<dbReference type="PROSITE" id="PS00847">
    <property type="entry name" value="MCM_1"/>
    <property type="match status" value="1"/>
</dbReference>
<name>A0A520KNX1_9CREN</name>
<comment type="similarity">
    <text evidence="1 11">Belongs to the MCM family.</text>
</comment>
<dbReference type="NCBIfam" id="TIGR01445">
    <property type="entry name" value="intein_Nterm"/>
    <property type="match status" value="1"/>
</dbReference>
<accession>A0A520KNX1</accession>
<dbReference type="PANTHER" id="PTHR11630">
    <property type="entry name" value="DNA REPLICATION LICENSING FACTOR MCM FAMILY MEMBER"/>
    <property type="match status" value="1"/>
</dbReference>
<dbReference type="GO" id="GO:0016787">
    <property type="term" value="F:hydrolase activity"/>
    <property type="evidence" value="ECO:0007669"/>
    <property type="project" value="UniProtKB-KW"/>
</dbReference>
<keyword evidence="8 11" id="KW-0067">ATP-binding</keyword>
<comment type="caution">
    <text evidence="14">The sequence shown here is derived from an EMBL/GenBank/DDBJ whole genome shotgun (WGS) entry which is preliminary data.</text>
</comment>
<evidence type="ECO:0000256" key="10">
    <source>
        <dbReference type="ARBA" id="ARBA00023125"/>
    </source>
</evidence>
<dbReference type="InterPro" id="IPR006141">
    <property type="entry name" value="Intein_N"/>
</dbReference>
<dbReference type="Proteomes" id="UP000316217">
    <property type="component" value="Unassembled WGS sequence"/>
</dbReference>
<dbReference type="CDD" id="cd00081">
    <property type="entry name" value="Hint"/>
    <property type="match status" value="2"/>
</dbReference>
<keyword evidence="7" id="KW-0068">Autocatalytic cleavage</keyword>
<dbReference type="GO" id="GO:0042555">
    <property type="term" value="C:MCM complex"/>
    <property type="evidence" value="ECO:0007669"/>
    <property type="project" value="TreeGrafter"/>
</dbReference>
<keyword evidence="10 11" id="KW-0238">DNA-binding</keyword>
<dbReference type="Pfam" id="PF17207">
    <property type="entry name" value="MCM_OB"/>
    <property type="match status" value="1"/>
</dbReference>
<evidence type="ECO:0000259" key="13">
    <source>
        <dbReference type="PROSITE" id="PS50819"/>
    </source>
</evidence>
<dbReference type="SUPFAM" id="SSF51294">
    <property type="entry name" value="Hedgehog/intein (Hint) domain"/>
    <property type="match status" value="1"/>
</dbReference>
<dbReference type="Gene3D" id="2.20.28.10">
    <property type="match status" value="1"/>
</dbReference>
<proteinExistence type="inferred from homology"/>
<evidence type="ECO:0000313" key="14">
    <source>
        <dbReference type="EMBL" id="RZN63050.1"/>
    </source>
</evidence>
<dbReference type="FunFam" id="3.40.50.300:FF:002469">
    <property type="entry name" value="Cell division control protein 21"/>
    <property type="match status" value="1"/>
</dbReference>
<keyword evidence="3" id="KW-0235">DNA replication</keyword>
<evidence type="ECO:0000256" key="11">
    <source>
        <dbReference type="RuleBase" id="RU004070"/>
    </source>
</evidence>
<evidence type="ECO:0000256" key="1">
    <source>
        <dbReference type="ARBA" id="ARBA00008010"/>
    </source>
</evidence>
<evidence type="ECO:0000259" key="12">
    <source>
        <dbReference type="PROSITE" id="PS50051"/>
    </source>
</evidence>
<evidence type="ECO:0000256" key="2">
    <source>
        <dbReference type="ARBA" id="ARBA00012551"/>
    </source>
</evidence>
<dbReference type="InterPro" id="IPR001208">
    <property type="entry name" value="MCM_dom"/>
</dbReference>
<dbReference type="SUPFAM" id="SSF52540">
    <property type="entry name" value="P-loop containing nucleoside triphosphate hydrolases"/>
    <property type="match status" value="1"/>
</dbReference>
<dbReference type="Pfam" id="PF17855">
    <property type="entry name" value="MCM_lid"/>
    <property type="match status" value="1"/>
</dbReference>
<evidence type="ECO:0000256" key="6">
    <source>
        <dbReference type="ARBA" id="ARBA00022806"/>
    </source>
</evidence>
<dbReference type="GO" id="GO:0003697">
    <property type="term" value="F:single-stranded DNA binding"/>
    <property type="evidence" value="ECO:0007669"/>
    <property type="project" value="TreeGrafter"/>
</dbReference>
<dbReference type="PRINTS" id="PR00379">
    <property type="entry name" value="INTEIN"/>
</dbReference>
<dbReference type="EMBL" id="RXII01000026">
    <property type="protein sequence ID" value="RZN63050.1"/>
    <property type="molecule type" value="Genomic_DNA"/>
</dbReference>
<dbReference type="AlphaFoldDB" id="A0A520KNX1"/>
<dbReference type="InterPro" id="IPR033762">
    <property type="entry name" value="MCM_OB"/>
</dbReference>
<keyword evidence="9" id="KW-0651">Protein splicing</keyword>
<dbReference type="GO" id="GO:0005524">
    <property type="term" value="F:ATP binding"/>
    <property type="evidence" value="ECO:0007669"/>
    <property type="project" value="UniProtKB-KW"/>
</dbReference>
<dbReference type="FunFam" id="2.20.28.10:FF:000003">
    <property type="entry name" value="DNA helicase"/>
    <property type="match status" value="1"/>
</dbReference>
<dbReference type="InterPro" id="IPR003587">
    <property type="entry name" value="Hint_dom_N"/>
</dbReference>
<organism evidence="14 15">
    <name type="scientific">Candidatus Methanodesulfokora washburnensis</name>
    <dbReference type="NCBI Taxonomy" id="2478471"/>
    <lineage>
        <taxon>Archaea</taxon>
        <taxon>Thermoproteota</taxon>
        <taxon>Candidatus Korarchaeia</taxon>
        <taxon>Candidatus Korarchaeia incertae sedis</taxon>
        <taxon>Candidatus Methanodesulfokora</taxon>
    </lineage>
</organism>
<dbReference type="SMART" id="SM00306">
    <property type="entry name" value="HintN"/>
    <property type="match status" value="1"/>
</dbReference>
<evidence type="ECO:0000313" key="15">
    <source>
        <dbReference type="Proteomes" id="UP000316217"/>
    </source>
</evidence>
<dbReference type="Gene3D" id="2.40.50.140">
    <property type="entry name" value="Nucleic acid-binding proteins"/>
    <property type="match status" value="1"/>
</dbReference>
<evidence type="ECO:0000256" key="8">
    <source>
        <dbReference type="ARBA" id="ARBA00022840"/>
    </source>
</evidence>
<dbReference type="Pfam" id="PF00493">
    <property type="entry name" value="MCM"/>
    <property type="match status" value="2"/>
</dbReference>
<evidence type="ECO:0000256" key="7">
    <source>
        <dbReference type="ARBA" id="ARBA00022813"/>
    </source>
</evidence>
<evidence type="ECO:0000256" key="3">
    <source>
        <dbReference type="ARBA" id="ARBA00022705"/>
    </source>
</evidence>
<dbReference type="InterPro" id="IPR003586">
    <property type="entry name" value="Hint_dom_C"/>
</dbReference>
<evidence type="ECO:0000256" key="9">
    <source>
        <dbReference type="ARBA" id="ARBA00023000"/>
    </source>
</evidence>
<dbReference type="InterPro" id="IPR036388">
    <property type="entry name" value="WH-like_DNA-bd_sf"/>
</dbReference>
<keyword evidence="5" id="KW-0378">Hydrolase</keyword>
<gene>
    <name evidence="14" type="ORF">EF810_01510</name>
</gene>
<feature type="domain" description="MCM C-terminal AAA(+) ATPase" evidence="12">
    <location>
        <begin position="297"/>
        <end position="353"/>
    </location>
</feature>
<feature type="domain" description="MCM C-terminal AAA(+) ATPase" evidence="12">
    <location>
        <begin position="753"/>
        <end position="902"/>
    </location>
</feature>
<dbReference type="InterPro" id="IPR012340">
    <property type="entry name" value="NA-bd_OB-fold"/>
</dbReference>
<sequence>MITGEPKIVDEVKLKEKYLEFLKTFKDESGSRKYEDLALKAVESKKRSLVIDYGDLFANIETRDVALDLLERPITNIRAASQAVKEFLRMNAGPLSDDIIYFSKPFHARFSNIPIRVGIREIPSYSLGKIVSVEGIVTRVSDTYDKLAEAVYTCSGCGYEVSMPVEDDIMPKPPASCPNCGQVMKFNQERSSFINWQYIRIQERPEDLPPGGMPKYIDAILLDDIVDEVKPGDRIKTSAIINLRKNRKNIGDALFGPLFRRFLEINFVETSSKEYERVVITPEDEDEIKKLSRDPQLEEKIVKSIAPSIYGHETIKRAIALALFGGNEKILRDGTKIRGEINLLLVGDPGTAKCITGDSYVLLEGDLKKVEELIPEYEPIPDGGDFVWKKEMKVASLNRTMKICWEKSSAIAKRRHKGEIITVRTKMGFEIKVTPTHPFLTIVNGKTEYRRASDLHPGFYIAVAGKVPKLNANREDYLSPELIGILYYSNIKSSGSEVRAQIRLRNPNLVGINDIIPLGSKLEYIDGNGRLSISLNDVDDYLKVPRQRRDFPSHLLFDEREFLSLIRGIVAAAGRINRAKGTLSIPVYSKKVAMEIMLALISMGYRPLMNTKGKRHCIMIKGEDLSDLFRKIGVKVAIATRKRNNEDSVPGIGDVLIGILKRIKSKEAVDLRKKVRKFVTSGRPVPISIAREIVDIAKKNGIPVEDVEIIISSDVVWDEVKQISREEFDGWVYDIEVPSSRNFIANGLVVHNSQLLKYVSRISPRGLYTTGKGSTAAGLTAAVVRDASTGGWTLEAGALVLADRGTACIDEFDKMSEEDRRAIHEAMEQQTISIAKAGIVATLNARTTIIAAANPKKGRYDKMLSVAENINLPPTILSRFDLIYVIKDDPSEDLDKRIARHITETRRGYNPEAEPPIPIDLLRKYIAYARQNIRPALTKEAGEEINRFYLSMRKMSKEKAEAVEIMEQAPIPITPRQLEALFRLSEARAKLYLREEVTAEDARVAIELLKAMLKDVGYDEVTGTYDVSGFMHESFQSSSYRRSHIMRLLSQMEKQYENGEVPRAELVAQAAKELNMVGKEVIIEKDIRSLYESGRIYIPRPGYIKIVPRRE</sequence>
<dbReference type="GO" id="GO:0004519">
    <property type="term" value="F:endonuclease activity"/>
    <property type="evidence" value="ECO:0007669"/>
    <property type="project" value="InterPro"/>
</dbReference>
<dbReference type="InterPro" id="IPR036844">
    <property type="entry name" value="Hint_dom_sf"/>
</dbReference>
<evidence type="ECO:0000256" key="4">
    <source>
        <dbReference type="ARBA" id="ARBA00022741"/>
    </source>
</evidence>
<dbReference type="PRINTS" id="PR01657">
    <property type="entry name" value="MCMFAMILY"/>
</dbReference>
<dbReference type="Gene3D" id="1.10.10.10">
    <property type="entry name" value="Winged helix-like DNA-binding domain superfamily/Winged helix DNA-binding domain"/>
    <property type="match status" value="1"/>
</dbReference>
<dbReference type="GO" id="GO:0016539">
    <property type="term" value="P:intein-mediated protein splicing"/>
    <property type="evidence" value="ECO:0007669"/>
    <property type="project" value="InterPro"/>
</dbReference>
<dbReference type="PANTHER" id="PTHR11630:SF66">
    <property type="entry name" value="DNA REPLICATION LICENSING FACTOR MCM4"/>
    <property type="match status" value="1"/>
</dbReference>
<dbReference type="GO" id="GO:0006260">
    <property type="term" value="P:DNA replication"/>
    <property type="evidence" value="ECO:0007669"/>
    <property type="project" value="UniProtKB-KW"/>
</dbReference>
<dbReference type="InterPro" id="IPR030934">
    <property type="entry name" value="Intein_C"/>
</dbReference>
<feature type="domain" description="DOD-type homing endonuclease" evidence="13">
    <location>
        <begin position="521"/>
        <end position="605"/>
    </location>
</feature>
<keyword evidence="4 11" id="KW-0547">Nucleotide-binding</keyword>
<dbReference type="InterPro" id="IPR018525">
    <property type="entry name" value="MCM_CS"/>
</dbReference>
<dbReference type="InterPro" id="IPR004042">
    <property type="entry name" value="Intein_endonuc_central"/>
</dbReference>
<dbReference type="InterPro" id="IPR031327">
    <property type="entry name" value="MCM"/>
</dbReference>
<protein>
    <recommendedName>
        <fullName evidence="2">DNA helicase</fullName>
        <ecNumber evidence="2">3.6.4.12</ecNumber>
    </recommendedName>
</protein>
<dbReference type="Gene3D" id="2.170.16.10">
    <property type="entry name" value="Hedgehog/Intein (Hint) domain"/>
    <property type="match status" value="2"/>
</dbReference>
<dbReference type="InterPro" id="IPR027925">
    <property type="entry name" value="MCM_N"/>
</dbReference>
<dbReference type="InterPro" id="IPR041562">
    <property type="entry name" value="MCM_lid"/>
</dbReference>
<dbReference type="InterPro" id="IPR006142">
    <property type="entry name" value="INTEIN"/>
</dbReference>
<dbReference type="PROSITE" id="PS50051">
    <property type="entry name" value="MCM_2"/>
    <property type="match status" value="2"/>
</dbReference>
<dbReference type="Gene3D" id="3.40.50.300">
    <property type="entry name" value="P-loop containing nucleotide triphosphate hydrolases"/>
    <property type="match status" value="2"/>
</dbReference>
<dbReference type="NCBIfam" id="TIGR01443">
    <property type="entry name" value="intein_Cterm"/>
    <property type="match status" value="1"/>
</dbReference>
<dbReference type="GO" id="GO:0017116">
    <property type="term" value="F:single-stranded DNA helicase activity"/>
    <property type="evidence" value="ECO:0007669"/>
    <property type="project" value="TreeGrafter"/>
</dbReference>
<dbReference type="PROSITE" id="PS50818">
    <property type="entry name" value="INTEIN_C_TER"/>
    <property type="match status" value="1"/>
</dbReference>
<dbReference type="Pfam" id="PF14551">
    <property type="entry name" value="MCM_N"/>
    <property type="match status" value="1"/>
</dbReference>
<dbReference type="SUPFAM" id="SSF50249">
    <property type="entry name" value="Nucleic acid-binding proteins"/>
    <property type="match status" value="1"/>
</dbReference>